<dbReference type="RefSeq" id="WP_381184331.1">
    <property type="nucleotide sequence ID" value="NZ_JBHSFK010000042.1"/>
</dbReference>
<sequence length="223" mass="23223">MRGGLTEAGPTPTPARGTFQAAITAVTVLAALALFVSSCGTGGTGARDEGPAHSDAVGGGATMTPSPAPSRTPSQAEAVRLVLADPEVSTEVKQDLKPCVGDEYPVDVSYGNLTGGTVTDIVVNVLTCGDVVGIGAYVYREERDRYENVFKAEEPPVYAEIDRGDLVVTKQVYAKGDPVSDPSGENVITYRWSPAQRFVKEFSIHNEYSGVVSGDATPVPASG</sequence>
<feature type="compositionally biased region" description="Polar residues" evidence="1">
    <location>
        <begin position="63"/>
        <end position="72"/>
    </location>
</feature>
<name>A0ABV9B2L1_9ACTN</name>
<evidence type="ECO:0000313" key="2">
    <source>
        <dbReference type="EMBL" id="MFC4506279.1"/>
    </source>
</evidence>
<organism evidence="2 3">
    <name type="scientific">Streptomyces vulcanius</name>
    <dbReference type="NCBI Taxonomy" id="1441876"/>
    <lineage>
        <taxon>Bacteria</taxon>
        <taxon>Bacillati</taxon>
        <taxon>Actinomycetota</taxon>
        <taxon>Actinomycetes</taxon>
        <taxon>Kitasatosporales</taxon>
        <taxon>Streptomycetaceae</taxon>
        <taxon>Streptomyces</taxon>
    </lineage>
</organism>
<dbReference type="EMBL" id="JBHSFK010000042">
    <property type="protein sequence ID" value="MFC4506279.1"/>
    <property type="molecule type" value="Genomic_DNA"/>
</dbReference>
<reference evidence="3" key="1">
    <citation type="journal article" date="2019" name="Int. J. Syst. Evol. Microbiol.">
        <title>The Global Catalogue of Microorganisms (GCM) 10K type strain sequencing project: providing services to taxonomists for standard genome sequencing and annotation.</title>
        <authorList>
            <consortium name="The Broad Institute Genomics Platform"/>
            <consortium name="The Broad Institute Genome Sequencing Center for Infectious Disease"/>
            <person name="Wu L."/>
            <person name="Ma J."/>
        </authorList>
    </citation>
    <scope>NUCLEOTIDE SEQUENCE [LARGE SCALE GENOMIC DNA]</scope>
    <source>
        <strain evidence="3">CGMCC 4.7177</strain>
    </source>
</reference>
<keyword evidence="3" id="KW-1185">Reference proteome</keyword>
<dbReference type="Proteomes" id="UP001595839">
    <property type="component" value="Unassembled WGS sequence"/>
</dbReference>
<evidence type="ECO:0000313" key="3">
    <source>
        <dbReference type="Proteomes" id="UP001595839"/>
    </source>
</evidence>
<comment type="caution">
    <text evidence="2">The sequence shown here is derived from an EMBL/GenBank/DDBJ whole genome shotgun (WGS) entry which is preliminary data.</text>
</comment>
<accession>A0ABV9B2L1</accession>
<feature type="region of interest" description="Disordered" evidence="1">
    <location>
        <begin position="43"/>
        <end position="72"/>
    </location>
</feature>
<gene>
    <name evidence="2" type="ORF">ACFPIH_43740</name>
</gene>
<evidence type="ECO:0008006" key="4">
    <source>
        <dbReference type="Google" id="ProtNLM"/>
    </source>
</evidence>
<evidence type="ECO:0000256" key="1">
    <source>
        <dbReference type="SAM" id="MobiDB-lite"/>
    </source>
</evidence>
<protein>
    <recommendedName>
        <fullName evidence="4">Lipoprotein CseA</fullName>
    </recommendedName>
</protein>
<proteinExistence type="predicted"/>